<dbReference type="InterPro" id="IPR032675">
    <property type="entry name" value="LRR_dom_sf"/>
</dbReference>
<evidence type="ECO:0000259" key="7">
    <source>
        <dbReference type="PROSITE" id="PS52053"/>
    </source>
</evidence>
<comment type="similarity">
    <text evidence="6">Belongs to the LRR-containing bacterial E3 ligase family.</text>
</comment>
<dbReference type="PANTHER" id="PTHR48051:SF1">
    <property type="entry name" value="RAS SUPPRESSOR PROTEIN 1"/>
    <property type="match status" value="1"/>
</dbReference>
<dbReference type="InterPro" id="IPR001611">
    <property type="entry name" value="Leu-rich_rpt"/>
</dbReference>
<dbReference type="RefSeq" id="WP_304483775.1">
    <property type="nucleotide sequence ID" value="NZ_JAUQOQ010000004.1"/>
</dbReference>
<evidence type="ECO:0000256" key="3">
    <source>
        <dbReference type="ARBA" id="ARBA00022614"/>
    </source>
</evidence>
<comment type="catalytic activity">
    <reaction evidence="1">
        <text>S-ubiquitinyl-[E2 ubiquitin-conjugating enzyme]-L-cysteine + [acceptor protein]-L-lysine = [E2 ubiquitin-conjugating enzyme]-L-cysteine + N(6)-ubiquitinyl-[acceptor protein]-L-lysine.</text>
        <dbReference type="EC" id="2.3.2.27"/>
    </reaction>
</comment>
<keyword evidence="9" id="KW-1185">Reference proteome</keyword>
<evidence type="ECO:0000256" key="5">
    <source>
        <dbReference type="ARBA" id="ARBA00023026"/>
    </source>
</evidence>
<gene>
    <name evidence="8" type="ORF">ACE1YR_17610</name>
</gene>
<keyword evidence="6" id="KW-0964">Secreted</keyword>
<dbReference type="PROSITE" id="PS52053">
    <property type="entry name" value="NEL"/>
    <property type="match status" value="1"/>
</dbReference>
<dbReference type="SUPFAM" id="SSF52058">
    <property type="entry name" value="L domain-like"/>
    <property type="match status" value="1"/>
</dbReference>
<accession>A0ABV4ZC69</accession>
<keyword evidence="3" id="KW-0433">Leucine-rich repeat</keyword>
<dbReference type="InterPro" id="IPR050216">
    <property type="entry name" value="LRR_domain-containing"/>
</dbReference>
<keyword evidence="4" id="KW-0677">Repeat</keyword>
<sequence length="1613" mass="179868">MPAPHPSPTLDFIHARLPAWMHSATPGQRDLLQRRVQDSVNAARRVREVLAQVQDVDSFCRPLLIEALASWYPDTPLPTPEQGIVQRRDPVRESTWLEAALQNFDANEPISLHVSAQDLRPLPLDSARFVKGVRNLDLGWRYQNHLREHLDNDDYRGRLLQQDRSAFAAELLLAVLERRIDSRGQMLGDAVLSGQFDLPMADGQSRRLQCAYLSVFGIPLHGPLLIRLEPREATEPCLLYLPGAPGESLHQYPSMQALGSALTRKLWKADVRRYFAGFVSHKQFTLFATRLRQALYPLYPYTTVQHDPVLEKGQAISWLERAFPSPHSIWQPTLDKNARLPWTCGLWPGDPFAARARQNVVRALTDAATLAVPVAERNAAAQRERLEGWLQLGINVASLAGLFVPALGTVMMVVGAAQVVDEFLDGVHALNEGDSDAAIAHLFGVFDSLITFAALGAAARYVEVEGPLQDWHLLEHQGRQRLWNGDTTLFAANRPWPSGTNVSADGLLHWQGRQWLEIDAKAYALGRDTDARWRLNNPAGTHTVAPALRGHSASVPVFEHENPLAWDRQTLLRRLTPISTGLDDANLERALRCSGYSEAEVRQRVVDHQPLPALLLDSLQTQGASGLSDAVPLGPEAEVLARHFPSLSERVRSELLASAQHDDLRQLQRSQRLPLAIGESARLYLRNARLNRALSAFQLDTGAYADRDLIVLRQLQRLPGWSGNTRVELREQRLAGRLLAAAGPQEGACKVIVRDGSRYRPFDETGLTLGNDTDLFQALLQALPDAERVTLSIDIHQPQRLSDVLFDLAANDREGCAQALGMPPIRPLLRLPTRQPGDPRLGYRLSGRGQGWLDPDALFEELYPSTPNDDRQALRNHLRQQAGAAPHAFSRLLLELREDYRRLNSALELWVEEPHTPPLEHPEARRTARIAFAQSIRQAWRREAPMHGLGGFDRLVLHLNASRVGRLPNLPGPLTQVRSLSLVNLDGGQTSNLGGFLEAFRAVRHLDLSSCLLGRLPTQLGRLGALESLVLAENLIDLQIAENVEVIARLTRLRQLNLTDAISNLPVTALQRWAQLPRLEALQIESNNLNLDAAQLQALEQWPALRALSLRDNSIHLTVQSRDALARLNRLEQLYLSDNPLELSPVFTGWTRLELLDLQDTSIFEWPVGLTALLDQRPLRLRQIDLSDNLLTELPPLAGTQFAQAAAAEEGTLYNFDSNPLDEQSLQRLTDAGLSASPDYPMQNGWYFDWPMDLLDHVSDTAEHPQWQPLYALFARMPDTAEYQQHPAQVIQRMQQVVRLLSEPVQPGAEGGWGRAELLQQISARLEDAAQTCVDQASLLFQQTETDVLMWHMFSHAGPSADDAQALLGSALGVLRQHLLDERIARLYDARVARRRALAEPGDTGMATELPPLHPDDDLGDASLGAANFLIDEIEIQLDARRRLQARLGLPPQPQAIAFGYLAQLSEATVERLGAAVLAEVDAQRFSDWAVQQPLWRDWIQRLHQPAFQAQEQAWEGAVDYHSSLSEATEQVGAYEGAVVAEPYLVALEQHLGDIPGLRWRVDGVVQRVDLVSGRYANEGEVYRRASELLVSSRAIALDGLVREITWAMVDRG</sequence>
<dbReference type="Pfam" id="PF13855">
    <property type="entry name" value="LRR_8"/>
    <property type="match status" value="1"/>
</dbReference>
<dbReference type="InterPro" id="IPR003591">
    <property type="entry name" value="Leu-rich_rpt_typical-subtyp"/>
</dbReference>
<dbReference type="Pfam" id="PF14496">
    <property type="entry name" value="NEL"/>
    <property type="match status" value="1"/>
</dbReference>
<proteinExistence type="inferred from homology"/>
<evidence type="ECO:0000256" key="6">
    <source>
        <dbReference type="PROSITE-ProRule" id="PRU01398"/>
    </source>
</evidence>
<dbReference type="Gene3D" id="3.80.10.10">
    <property type="entry name" value="Ribonuclease Inhibitor"/>
    <property type="match status" value="1"/>
</dbReference>
<dbReference type="SMART" id="SM00369">
    <property type="entry name" value="LRR_TYP"/>
    <property type="match status" value="4"/>
</dbReference>
<dbReference type="InterPro" id="IPR029487">
    <property type="entry name" value="NEL_dom"/>
</dbReference>
<protein>
    <recommendedName>
        <fullName evidence="2">RING-type E3 ubiquitin transferase</fullName>
        <ecNumber evidence="2">2.3.2.27</ecNumber>
    </recommendedName>
</protein>
<name>A0ABV4ZC69_9PSED</name>
<dbReference type="Pfam" id="PF20178">
    <property type="entry name" value="ToxA_N"/>
    <property type="match status" value="1"/>
</dbReference>
<feature type="domain" description="NEL" evidence="7">
    <location>
        <begin position="1238"/>
        <end position="1613"/>
    </location>
</feature>
<dbReference type="PROSITE" id="PS51450">
    <property type="entry name" value="LRR"/>
    <property type="match status" value="1"/>
</dbReference>
<evidence type="ECO:0000256" key="2">
    <source>
        <dbReference type="ARBA" id="ARBA00012483"/>
    </source>
</evidence>
<comment type="PTM">
    <text evidence="6">Ubiquitinated in the presence of host E1 ubiquitin-activating enzyme, E2 ubiquitin-conjugating enzyme and ubiquitin.</text>
</comment>
<dbReference type="InterPro" id="IPR046673">
    <property type="entry name" value="ToxA_N"/>
</dbReference>
<dbReference type="PANTHER" id="PTHR48051">
    <property type="match status" value="1"/>
</dbReference>
<reference evidence="8 9" key="1">
    <citation type="submission" date="2024-09" db="EMBL/GenBank/DDBJ databases">
        <authorList>
            <person name="Fullem K."/>
        </authorList>
    </citation>
    <scope>NUCLEOTIDE SEQUENCE [LARGE SCALE GENOMIC DNA]</scope>
    <source>
        <strain evidence="9">K1(2024)</strain>
    </source>
</reference>
<keyword evidence="6" id="KW-0808">Transferase</keyword>
<comment type="caution">
    <text evidence="8">The sequence shown here is derived from an EMBL/GenBank/DDBJ whole genome shotgun (WGS) entry which is preliminary data.</text>
</comment>
<evidence type="ECO:0000313" key="9">
    <source>
        <dbReference type="Proteomes" id="UP001577047"/>
    </source>
</evidence>
<keyword evidence="6" id="KW-0832">Ubl conjugation</keyword>
<evidence type="ECO:0000256" key="4">
    <source>
        <dbReference type="ARBA" id="ARBA00022737"/>
    </source>
</evidence>
<dbReference type="Gene3D" id="1.20.58.360">
    <property type="entry name" value="Shigella T3SS effector IpaH defines"/>
    <property type="match status" value="1"/>
</dbReference>
<evidence type="ECO:0000256" key="1">
    <source>
        <dbReference type="ARBA" id="ARBA00000900"/>
    </source>
</evidence>
<dbReference type="Proteomes" id="UP001577047">
    <property type="component" value="Unassembled WGS sequence"/>
</dbReference>
<evidence type="ECO:0000313" key="8">
    <source>
        <dbReference type="EMBL" id="MFB3802224.1"/>
    </source>
</evidence>
<organism evidence="8 9">
    <name type="scientific">Pseudomonas boreofloridensis</name>
    <dbReference type="NCBI Taxonomy" id="3064348"/>
    <lineage>
        <taxon>Bacteria</taxon>
        <taxon>Pseudomonadati</taxon>
        <taxon>Pseudomonadota</taxon>
        <taxon>Gammaproteobacteria</taxon>
        <taxon>Pseudomonadales</taxon>
        <taxon>Pseudomonadaceae</taxon>
        <taxon>Pseudomonas</taxon>
    </lineage>
</organism>
<keyword evidence="6" id="KW-0833">Ubl conjugation pathway</keyword>
<dbReference type="EC" id="2.3.2.27" evidence="2"/>
<feature type="active site" description="Glycyl thioester intermediate" evidence="6">
    <location>
        <position position="1333"/>
    </location>
</feature>
<dbReference type="EMBL" id="JBHFXX010000017">
    <property type="protein sequence ID" value="MFB3802224.1"/>
    <property type="molecule type" value="Genomic_DNA"/>
</dbReference>
<keyword evidence="5" id="KW-0843">Virulence</keyword>
<keyword evidence="6" id="KW-1035">Host cytoplasm</keyword>